<dbReference type="AlphaFoldDB" id="A0A927E9W1"/>
<dbReference type="PANTHER" id="PTHR11895:SF7">
    <property type="entry name" value="GLUTAMYL-TRNA(GLN) AMIDOTRANSFERASE SUBUNIT A, MITOCHONDRIAL"/>
    <property type="match status" value="1"/>
</dbReference>
<gene>
    <name evidence="3" type="ORF">IED13_14730</name>
</gene>
<reference evidence="3" key="1">
    <citation type="submission" date="2020-09" db="EMBL/GenBank/DDBJ databases">
        <title>Bosea spartocytisi sp. nov. a root nodule endophyte of Spartocytisus supranubius in the high mountain ecosystem fo the Teide National Park (Canary Islands, Spain).</title>
        <authorList>
            <person name="Pulido-Suarez L."/>
            <person name="Peix A."/>
            <person name="Igual J.M."/>
            <person name="Socas-Perez N."/>
            <person name="Velazquez E."/>
            <person name="Flores-Felix J.D."/>
            <person name="Leon-Barrios M."/>
        </authorList>
    </citation>
    <scope>NUCLEOTIDE SEQUENCE</scope>
    <source>
        <strain evidence="3">SSUT16</strain>
    </source>
</reference>
<evidence type="ECO:0000259" key="2">
    <source>
        <dbReference type="Pfam" id="PF01425"/>
    </source>
</evidence>
<sequence length="491" mass="52806">MTLAMSWEEWASHDAVGLAERVRNGELTPAELARQAAAGIAKTNPSLSAVVEVFEDVVADPLSDGLDPAGPFAGVPFLMKDLGPTLKGRLQEQGSLFMRGNRPAADAWLTARMRKAGLNLMGRTTTPEFGVCSSAENPAVYVTRNPWDTDYTTCGSSAGTAAMVAAGAVPLSHATDGGGSIRIPAGFNGNIGLKASRGVFSIAPNLSDISGFVSTQGCQSRSVRDTAAFVDACRGGAPGEFMPYWTAPEPYTQLIKRDPGRLRIALSHEWGDYRATPAIVAELEKAGRFLEGLGHHVDWALPEADLRAAFAAQTTCYISNFAQVIAGLLETRGLQRPPEGLIEPMNIRIWEAGKDMSYAERYRMQAVFNSTARAFGAFFEEWDIILTPITALPTPKIGATEYLTISDNPDVLDWFGHLWKFFAYTPLSNLCGIPAISLPMGRQENGLPFGIQAQARQAGDGLLLQLAAQIERALGGRWNDGRRPPVHVTAA</sequence>
<evidence type="ECO:0000256" key="1">
    <source>
        <dbReference type="ARBA" id="ARBA00009199"/>
    </source>
</evidence>
<dbReference type="GO" id="GO:0003824">
    <property type="term" value="F:catalytic activity"/>
    <property type="evidence" value="ECO:0007669"/>
    <property type="project" value="InterPro"/>
</dbReference>
<dbReference type="InterPro" id="IPR036928">
    <property type="entry name" value="AS_sf"/>
</dbReference>
<comment type="similarity">
    <text evidence="1">Belongs to the amidase family.</text>
</comment>
<dbReference type="EMBL" id="JACXWY010000008">
    <property type="protein sequence ID" value="MBD3846962.1"/>
    <property type="molecule type" value="Genomic_DNA"/>
</dbReference>
<dbReference type="Gene3D" id="3.90.1300.10">
    <property type="entry name" value="Amidase signature (AS) domain"/>
    <property type="match status" value="1"/>
</dbReference>
<dbReference type="SUPFAM" id="SSF75304">
    <property type="entry name" value="Amidase signature (AS) enzymes"/>
    <property type="match status" value="1"/>
</dbReference>
<organism evidence="3 4">
    <name type="scientific">Bosea spartocytisi</name>
    <dbReference type="NCBI Taxonomy" id="2773451"/>
    <lineage>
        <taxon>Bacteria</taxon>
        <taxon>Pseudomonadati</taxon>
        <taxon>Pseudomonadota</taxon>
        <taxon>Alphaproteobacteria</taxon>
        <taxon>Hyphomicrobiales</taxon>
        <taxon>Boseaceae</taxon>
        <taxon>Bosea</taxon>
    </lineage>
</organism>
<dbReference type="InterPro" id="IPR000120">
    <property type="entry name" value="Amidase"/>
</dbReference>
<comment type="caution">
    <text evidence="3">The sequence shown here is derived from an EMBL/GenBank/DDBJ whole genome shotgun (WGS) entry which is preliminary data.</text>
</comment>
<feature type="domain" description="Amidase" evidence="2">
    <location>
        <begin position="35"/>
        <end position="464"/>
    </location>
</feature>
<proteinExistence type="inferred from homology"/>
<dbReference type="PANTHER" id="PTHR11895">
    <property type="entry name" value="TRANSAMIDASE"/>
    <property type="match status" value="1"/>
</dbReference>
<keyword evidence="4" id="KW-1185">Reference proteome</keyword>
<dbReference type="Pfam" id="PF01425">
    <property type="entry name" value="Amidase"/>
    <property type="match status" value="1"/>
</dbReference>
<name>A0A927E9W1_9HYPH</name>
<evidence type="ECO:0000313" key="3">
    <source>
        <dbReference type="EMBL" id="MBD3846962.1"/>
    </source>
</evidence>
<accession>A0A927E9W1</accession>
<dbReference type="RefSeq" id="WP_191124614.1">
    <property type="nucleotide sequence ID" value="NZ_JACXWY010000008.1"/>
</dbReference>
<protein>
    <submittedName>
        <fullName evidence="3">Amidase</fullName>
    </submittedName>
</protein>
<dbReference type="Proteomes" id="UP000619295">
    <property type="component" value="Unassembled WGS sequence"/>
</dbReference>
<dbReference type="InterPro" id="IPR023631">
    <property type="entry name" value="Amidase_dom"/>
</dbReference>
<evidence type="ECO:0000313" key="4">
    <source>
        <dbReference type="Proteomes" id="UP000619295"/>
    </source>
</evidence>